<dbReference type="AlphaFoldDB" id="A0AA40X4P0"/>
<organism evidence="2 3">
    <name type="scientific">Rouxiella silvae</name>
    <dbReference type="NCBI Taxonomy" id="1646373"/>
    <lineage>
        <taxon>Bacteria</taxon>
        <taxon>Pseudomonadati</taxon>
        <taxon>Pseudomonadota</taxon>
        <taxon>Gammaproteobacteria</taxon>
        <taxon>Enterobacterales</taxon>
        <taxon>Yersiniaceae</taxon>
        <taxon>Rouxiella</taxon>
    </lineage>
</organism>
<protein>
    <submittedName>
        <fullName evidence="2">Uncharacterized protein</fullName>
    </submittedName>
</protein>
<dbReference type="EMBL" id="JADMKS010000006">
    <property type="protein sequence ID" value="MBF6638284.1"/>
    <property type="molecule type" value="Genomic_DNA"/>
</dbReference>
<evidence type="ECO:0000313" key="2">
    <source>
        <dbReference type="EMBL" id="MBF6638284.1"/>
    </source>
</evidence>
<evidence type="ECO:0000313" key="3">
    <source>
        <dbReference type="Proteomes" id="UP000705283"/>
    </source>
</evidence>
<sequence>MKISSITTSSEMSAAVSSLACCHAPPRLMVANISGVSQSYPQPTLSASENNSRQSTVKSFTTMIMDRYRITPKEIHWVQENWRLVNHEKSLELRVAELVQRKGCPDLQAKPLLAILKRIGVEVEIATVSKALAPLRVVVSSKLRDWLADRWHWIEQGGALENRMEALLRQEGCPPLKAPELQAALCEKGIHVAARAINLAMANIRTVVPPKMSQWVMENWHLVCLVTPKERQVEALLRLKECPTFTPPQLRSVLQRLGVRVRVECISLVMAGLHVVVEPEIKKWLLQNWLWFDNNSMIRPRLERLLRVEGGPAITALQLWSCLRSVNVEVTLVMINKVMTTHRQQQRADSDGRLKVFYPRLPLPSLSCSEDIDDNFETEFNQAILRELHSGRGSPGSVFAPSPPPMQHPAPDDVIRSAKRMRSENTTA</sequence>
<reference evidence="2" key="1">
    <citation type="submission" date="2020-11" db="EMBL/GenBank/DDBJ databases">
        <authorList>
            <person name="Lee S.D."/>
        </authorList>
    </citation>
    <scope>NUCLEOTIDE SEQUENCE</scope>
    <source>
        <strain evidence="2">SAP-2</strain>
    </source>
</reference>
<gene>
    <name evidence="2" type="ORF">ITX54_16585</name>
</gene>
<name>A0AA40X4P0_9GAMM</name>
<feature type="region of interest" description="Disordered" evidence="1">
    <location>
        <begin position="391"/>
        <end position="428"/>
    </location>
</feature>
<comment type="caution">
    <text evidence="2">The sequence shown here is derived from an EMBL/GenBank/DDBJ whole genome shotgun (WGS) entry which is preliminary data.</text>
</comment>
<dbReference type="RefSeq" id="WP_152331570.1">
    <property type="nucleotide sequence ID" value="NZ_JADMKS010000006.1"/>
</dbReference>
<accession>A0AA40X4P0</accession>
<evidence type="ECO:0000256" key="1">
    <source>
        <dbReference type="SAM" id="MobiDB-lite"/>
    </source>
</evidence>
<proteinExistence type="predicted"/>
<reference evidence="2" key="2">
    <citation type="submission" date="2022-09" db="EMBL/GenBank/DDBJ databases">
        <title>Rouxiella aceris sp. nov., isolated from tree sap and emended description of the genus Rhouxiella.</title>
        <authorList>
            <person name="Kim I.S."/>
        </authorList>
    </citation>
    <scope>NUCLEOTIDE SEQUENCE</scope>
    <source>
        <strain evidence="2">SAP-2</strain>
    </source>
</reference>
<dbReference type="Proteomes" id="UP000705283">
    <property type="component" value="Unassembled WGS sequence"/>
</dbReference>